<evidence type="ECO:0000313" key="3">
    <source>
        <dbReference type="EMBL" id="QSX38884.1"/>
    </source>
</evidence>
<sequence length="231" mass="25234">MMEYGVAAAFFVGLMGGGHCLGMCGGLTGAFSAQIPTPAPGENHLAHRLGFLFSYNFGRIFSYSLAGLLCGALVSGLDTLLQAKHFLLLMRLLAGTMMILLGLYIARIWHGLLRLEKLGKLLWRWLQPLSRPLLPINRRSKAFFAGMIWGWLPCGLVYSTLTWSVASADPLQGMLIMLFFGLGTLPVMLSSGFAASSLSSWLQKRSIRLIFGIILMVFGLQTLYIGLSQLG</sequence>
<gene>
    <name evidence="3" type="ORF">JYB85_08855</name>
</gene>
<feature type="transmembrane region" description="Helical" evidence="1">
    <location>
        <begin position="60"/>
        <end position="81"/>
    </location>
</feature>
<feature type="transmembrane region" description="Helical" evidence="1">
    <location>
        <begin position="142"/>
        <end position="163"/>
    </location>
</feature>
<dbReference type="Pfam" id="PF13386">
    <property type="entry name" value="DsbD_2"/>
    <property type="match status" value="1"/>
</dbReference>
<protein>
    <submittedName>
        <fullName evidence="3">Sulfite exporter TauE/SafE family protein</fullName>
    </submittedName>
</protein>
<dbReference type="PANTHER" id="PTHR42208:SF1">
    <property type="entry name" value="HEAVY METAL TRANSPORTER"/>
    <property type="match status" value="1"/>
</dbReference>
<keyword evidence="4" id="KW-1185">Reference proteome</keyword>
<dbReference type="Proteomes" id="UP000663207">
    <property type="component" value="Chromosome"/>
</dbReference>
<dbReference type="RefSeq" id="WP_207381883.1">
    <property type="nucleotide sequence ID" value="NZ_CP071502.1"/>
</dbReference>
<feature type="transmembrane region" description="Helical" evidence="1">
    <location>
        <begin position="207"/>
        <end position="227"/>
    </location>
</feature>
<evidence type="ECO:0000256" key="1">
    <source>
        <dbReference type="SAM" id="Phobius"/>
    </source>
</evidence>
<accession>A0ABX7R600</accession>
<feature type="domain" description="Urease accessory protein UreH-like transmembrane" evidence="2">
    <location>
        <begin position="8"/>
        <end position="220"/>
    </location>
</feature>
<organism evidence="3 4">
    <name type="scientific">Shewanella sedimentimangrovi</name>
    <dbReference type="NCBI Taxonomy" id="2814293"/>
    <lineage>
        <taxon>Bacteria</taxon>
        <taxon>Pseudomonadati</taxon>
        <taxon>Pseudomonadota</taxon>
        <taxon>Gammaproteobacteria</taxon>
        <taxon>Alteromonadales</taxon>
        <taxon>Shewanellaceae</taxon>
        <taxon>Shewanella</taxon>
    </lineage>
</organism>
<reference evidence="3 4" key="1">
    <citation type="submission" date="2021-03" db="EMBL/GenBank/DDBJ databases">
        <title>Novel species identification of genus Shewanella.</title>
        <authorList>
            <person name="Liu G."/>
            <person name="Zhang Q."/>
        </authorList>
    </citation>
    <scope>NUCLEOTIDE SEQUENCE [LARGE SCALE GENOMIC DNA]</scope>
    <source>
        <strain evidence="3 4">FJAT-52962</strain>
    </source>
</reference>
<keyword evidence="1" id="KW-1133">Transmembrane helix</keyword>
<feature type="transmembrane region" description="Helical" evidence="1">
    <location>
        <begin position="175"/>
        <end position="195"/>
    </location>
</feature>
<evidence type="ECO:0000313" key="4">
    <source>
        <dbReference type="Proteomes" id="UP000663207"/>
    </source>
</evidence>
<dbReference type="EMBL" id="CP071502">
    <property type="protein sequence ID" value="QSX38884.1"/>
    <property type="molecule type" value="Genomic_DNA"/>
</dbReference>
<evidence type="ECO:0000259" key="2">
    <source>
        <dbReference type="Pfam" id="PF13386"/>
    </source>
</evidence>
<dbReference type="PANTHER" id="PTHR42208">
    <property type="entry name" value="HEAVY METAL TRANSPORTER-RELATED"/>
    <property type="match status" value="1"/>
</dbReference>
<dbReference type="InterPro" id="IPR039447">
    <property type="entry name" value="UreH-like_TM_dom"/>
</dbReference>
<proteinExistence type="predicted"/>
<feature type="transmembrane region" description="Helical" evidence="1">
    <location>
        <begin position="88"/>
        <end position="109"/>
    </location>
</feature>
<keyword evidence="1" id="KW-0472">Membrane</keyword>
<name>A0ABX7R600_9GAMM</name>
<keyword evidence="1" id="KW-0812">Transmembrane</keyword>